<gene>
    <name evidence="1" type="ORF">OVA965_LOCUS37987</name>
    <name evidence="2" type="ORF">TMI583_LOCUS39120</name>
</gene>
<evidence type="ECO:0000313" key="1">
    <source>
        <dbReference type="EMBL" id="CAF1525376.1"/>
    </source>
</evidence>
<evidence type="ECO:0000313" key="3">
    <source>
        <dbReference type="Proteomes" id="UP000682733"/>
    </source>
</evidence>
<dbReference type="EMBL" id="CAJNOK010036772">
    <property type="protein sequence ID" value="CAF1525376.1"/>
    <property type="molecule type" value="Genomic_DNA"/>
</dbReference>
<evidence type="ECO:0000313" key="2">
    <source>
        <dbReference type="EMBL" id="CAF4312110.1"/>
    </source>
</evidence>
<protein>
    <submittedName>
        <fullName evidence="2">Uncharacterized protein</fullName>
    </submittedName>
</protein>
<dbReference type="EMBL" id="CAJOBA010058943">
    <property type="protein sequence ID" value="CAF4312110.1"/>
    <property type="molecule type" value="Genomic_DNA"/>
</dbReference>
<proteinExistence type="predicted"/>
<accession>A0A8S2U313</accession>
<sequence length="104" mass="11460">MSRHKLLKGSVSLTLTSGDDKIDRCAIVQAVSTILGSSDTIESIGNLGSIREWFIGFGEPLSQQRLLQEGELKVDGNESNIIMAGDVRQGFLNYDQEFTSLQRK</sequence>
<reference evidence="2" key="1">
    <citation type="submission" date="2021-02" db="EMBL/GenBank/DDBJ databases">
        <authorList>
            <person name="Nowell W R."/>
        </authorList>
    </citation>
    <scope>NUCLEOTIDE SEQUENCE</scope>
</reference>
<dbReference type="Proteomes" id="UP000677228">
    <property type="component" value="Unassembled WGS sequence"/>
</dbReference>
<name>A0A8S2U313_9BILA</name>
<comment type="caution">
    <text evidence="2">The sequence shown here is derived from an EMBL/GenBank/DDBJ whole genome shotgun (WGS) entry which is preliminary data.</text>
</comment>
<organism evidence="2 3">
    <name type="scientific">Didymodactylos carnosus</name>
    <dbReference type="NCBI Taxonomy" id="1234261"/>
    <lineage>
        <taxon>Eukaryota</taxon>
        <taxon>Metazoa</taxon>
        <taxon>Spiralia</taxon>
        <taxon>Gnathifera</taxon>
        <taxon>Rotifera</taxon>
        <taxon>Eurotatoria</taxon>
        <taxon>Bdelloidea</taxon>
        <taxon>Philodinida</taxon>
        <taxon>Philodinidae</taxon>
        <taxon>Didymodactylos</taxon>
    </lineage>
</organism>
<dbReference type="AlphaFoldDB" id="A0A8S2U313"/>
<dbReference type="Proteomes" id="UP000682733">
    <property type="component" value="Unassembled WGS sequence"/>
</dbReference>